<dbReference type="AlphaFoldDB" id="E4RQS2"/>
<dbReference type="KEGG" id="lby:Lbys_1822"/>
<dbReference type="HAMAP" id="MF_00374">
    <property type="entry name" value="Ribosomal_uL29"/>
    <property type="match status" value="1"/>
</dbReference>
<evidence type="ECO:0000256" key="5">
    <source>
        <dbReference type="HAMAP-Rule" id="MF_00374"/>
    </source>
</evidence>
<gene>
    <name evidence="5" type="primary">rpmC</name>
    <name evidence="6" type="ordered locus">Lbys_1822</name>
</gene>
<dbReference type="Proteomes" id="UP000007435">
    <property type="component" value="Chromosome"/>
</dbReference>
<evidence type="ECO:0000256" key="4">
    <source>
        <dbReference type="ARBA" id="ARBA00035204"/>
    </source>
</evidence>
<evidence type="ECO:0000256" key="3">
    <source>
        <dbReference type="ARBA" id="ARBA00023274"/>
    </source>
</evidence>
<reference evidence="6 7" key="2">
    <citation type="journal article" date="2011" name="Stand. Genomic Sci.">
        <title>Complete genome sequence of Leadbetterella byssophila type strain (4M15).</title>
        <authorList>
            <person name="Abt B."/>
            <person name="Teshima H."/>
            <person name="Lucas S."/>
            <person name="Lapidus A."/>
            <person name="Del Rio T.G."/>
            <person name="Nolan M."/>
            <person name="Tice H."/>
            <person name="Cheng J.F."/>
            <person name="Pitluck S."/>
            <person name="Liolios K."/>
            <person name="Pagani I."/>
            <person name="Ivanova N."/>
            <person name="Mavromatis K."/>
            <person name="Pati A."/>
            <person name="Tapia R."/>
            <person name="Han C."/>
            <person name="Goodwin L."/>
            <person name="Chen A."/>
            <person name="Palaniappan K."/>
            <person name="Land M."/>
            <person name="Hauser L."/>
            <person name="Chang Y.J."/>
            <person name="Jeffries C.D."/>
            <person name="Rohde M."/>
            <person name="Goker M."/>
            <person name="Tindall B.J."/>
            <person name="Detter J.C."/>
            <person name="Woyke T."/>
            <person name="Bristow J."/>
            <person name="Eisen J.A."/>
            <person name="Markowitz V."/>
            <person name="Hugenholtz P."/>
            <person name="Klenk H.P."/>
            <person name="Kyrpides N.C."/>
        </authorList>
    </citation>
    <scope>NUCLEOTIDE SEQUENCE [LARGE SCALE GENOMIC DNA]</scope>
    <source>
        <strain evidence="7">DSM 17132 / JCM 16389 / KACC 11308 / NBRC 106382 / 4M15</strain>
    </source>
</reference>
<dbReference type="GO" id="GO:1990904">
    <property type="term" value="C:ribonucleoprotein complex"/>
    <property type="evidence" value="ECO:0007669"/>
    <property type="project" value="UniProtKB-KW"/>
</dbReference>
<dbReference type="OrthoDB" id="5296761at2"/>
<reference key="1">
    <citation type="submission" date="2010-11" db="EMBL/GenBank/DDBJ databases">
        <title>The complete genome of Leadbetterella byssophila DSM 17132.</title>
        <authorList>
            <consortium name="US DOE Joint Genome Institute (JGI-PGF)"/>
            <person name="Lucas S."/>
            <person name="Copeland A."/>
            <person name="Lapidus A."/>
            <person name="Glavina del Rio T."/>
            <person name="Dalin E."/>
            <person name="Tice H."/>
            <person name="Bruce D."/>
            <person name="Goodwin L."/>
            <person name="Pitluck S."/>
            <person name="Kyrpides N."/>
            <person name="Mavromatis K."/>
            <person name="Ivanova N."/>
            <person name="Teshima H."/>
            <person name="Brettin T."/>
            <person name="Detter J.C."/>
            <person name="Han C."/>
            <person name="Tapia R."/>
            <person name="Land M."/>
            <person name="Hauser L."/>
            <person name="Markowitz V."/>
            <person name="Cheng J.-F."/>
            <person name="Hugenholtz P."/>
            <person name="Woyke T."/>
            <person name="Wu D."/>
            <person name="Tindall B."/>
            <person name="Pomrenke H.G."/>
            <person name="Brambilla E."/>
            <person name="Klenk H.-P."/>
            <person name="Eisen J.A."/>
        </authorList>
    </citation>
    <scope>NUCLEOTIDE SEQUENCE [LARGE SCALE GENOMIC DNA]</scope>
    <source>
        <strain>DSM 17132</strain>
    </source>
</reference>
<sequence length="62" mass="7028">MKKNDLSGLTAEQLKQQIAEEKDRLVKLKFAHAITPIENPRRISEARKNIARLSTALTSINK</sequence>
<dbReference type="PROSITE" id="PS00579">
    <property type="entry name" value="RIBOSOMAL_L29"/>
    <property type="match status" value="1"/>
</dbReference>
<dbReference type="InterPro" id="IPR036049">
    <property type="entry name" value="Ribosomal_uL29_sf"/>
</dbReference>
<accession>E4RQS2</accession>
<dbReference type="STRING" id="649349.Lbys_1822"/>
<dbReference type="GO" id="GO:0006412">
    <property type="term" value="P:translation"/>
    <property type="evidence" value="ECO:0007669"/>
    <property type="project" value="UniProtKB-UniRule"/>
</dbReference>
<comment type="similarity">
    <text evidence="1 5">Belongs to the universal ribosomal protein uL29 family.</text>
</comment>
<dbReference type="eggNOG" id="COG0255">
    <property type="taxonomic scope" value="Bacteria"/>
</dbReference>
<dbReference type="NCBIfam" id="TIGR00012">
    <property type="entry name" value="L29"/>
    <property type="match status" value="1"/>
</dbReference>
<keyword evidence="2 5" id="KW-0689">Ribosomal protein</keyword>
<dbReference type="SUPFAM" id="SSF46561">
    <property type="entry name" value="Ribosomal protein L29 (L29p)"/>
    <property type="match status" value="1"/>
</dbReference>
<organism evidence="6 7">
    <name type="scientific">Leadbetterella byssophila (strain DSM 17132 / JCM 16389 / KACC 11308 / NBRC 106382 / 4M15)</name>
    <dbReference type="NCBI Taxonomy" id="649349"/>
    <lineage>
        <taxon>Bacteria</taxon>
        <taxon>Pseudomonadati</taxon>
        <taxon>Bacteroidota</taxon>
        <taxon>Cytophagia</taxon>
        <taxon>Cytophagales</taxon>
        <taxon>Leadbetterellaceae</taxon>
        <taxon>Leadbetterella</taxon>
    </lineage>
</organism>
<dbReference type="EMBL" id="CP002305">
    <property type="protein sequence ID" value="ADQ17528.1"/>
    <property type="molecule type" value="Genomic_DNA"/>
</dbReference>
<dbReference type="HOGENOM" id="CLU_158491_5_1_10"/>
<dbReference type="InterPro" id="IPR018254">
    <property type="entry name" value="Ribosomal_uL29_CS"/>
</dbReference>
<dbReference type="GO" id="GO:0003735">
    <property type="term" value="F:structural constituent of ribosome"/>
    <property type="evidence" value="ECO:0007669"/>
    <property type="project" value="InterPro"/>
</dbReference>
<dbReference type="Gene3D" id="1.10.287.310">
    <property type="match status" value="1"/>
</dbReference>
<evidence type="ECO:0000256" key="2">
    <source>
        <dbReference type="ARBA" id="ARBA00022980"/>
    </source>
</evidence>
<evidence type="ECO:0000313" key="6">
    <source>
        <dbReference type="EMBL" id="ADQ17528.1"/>
    </source>
</evidence>
<dbReference type="RefSeq" id="WP_013408577.1">
    <property type="nucleotide sequence ID" value="NC_014655.1"/>
</dbReference>
<dbReference type="Pfam" id="PF00831">
    <property type="entry name" value="Ribosomal_L29"/>
    <property type="match status" value="1"/>
</dbReference>
<keyword evidence="3 5" id="KW-0687">Ribonucleoprotein</keyword>
<dbReference type="CDD" id="cd00427">
    <property type="entry name" value="Ribosomal_L29_HIP"/>
    <property type="match status" value="1"/>
</dbReference>
<evidence type="ECO:0000313" key="7">
    <source>
        <dbReference type="Proteomes" id="UP000007435"/>
    </source>
</evidence>
<protein>
    <recommendedName>
        <fullName evidence="4 5">Large ribosomal subunit protein uL29</fullName>
    </recommendedName>
</protein>
<proteinExistence type="inferred from homology"/>
<dbReference type="InterPro" id="IPR001854">
    <property type="entry name" value="Ribosomal_uL29"/>
</dbReference>
<evidence type="ECO:0000256" key="1">
    <source>
        <dbReference type="ARBA" id="ARBA00009254"/>
    </source>
</evidence>
<name>E4RQS2_LEAB4</name>
<keyword evidence="7" id="KW-1185">Reference proteome</keyword>
<dbReference type="GO" id="GO:0005840">
    <property type="term" value="C:ribosome"/>
    <property type="evidence" value="ECO:0007669"/>
    <property type="project" value="UniProtKB-KW"/>
</dbReference>